<evidence type="ECO:0000259" key="6">
    <source>
        <dbReference type="Pfam" id="PF01957"/>
    </source>
</evidence>
<evidence type="ECO:0000313" key="7">
    <source>
        <dbReference type="EMBL" id="TKJ43909.1"/>
    </source>
</evidence>
<proteinExistence type="predicted"/>
<evidence type="ECO:0000313" key="8">
    <source>
        <dbReference type="Proteomes" id="UP000317778"/>
    </source>
</evidence>
<dbReference type="PANTHER" id="PTHR33507">
    <property type="entry name" value="INNER MEMBRANE PROTEIN YBBJ"/>
    <property type="match status" value="1"/>
</dbReference>
<organism evidence="7 8">
    <name type="scientific">candidate division TA06 bacterium B3_TA06</name>
    <dbReference type="NCBI Taxonomy" id="2012487"/>
    <lineage>
        <taxon>Bacteria</taxon>
        <taxon>Bacteria division TA06</taxon>
    </lineage>
</organism>
<dbReference type="Proteomes" id="UP000317778">
    <property type="component" value="Unassembled WGS sequence"/>
</dbReference>
<evidence type="ECO:0000256" key="4">
    <source>
        <dbReference type="ARBA" id="ARBA00023136"/>
    </source>
</evidence>
<reference evidence="7 8" key="1">
    <citation type="submission" date="2017-06" db="EMBL/GenBank/DDBJ databases">
        <title>Novel microbial phyla capable of carbon fixation and sulfur reduction in deep-sea sediments.</title>
        <authorList>
            <person name="Huang J."/>
            <person name="Baker B."/>
            <person name="Wang Y."/>
        </authorList>
    </citation>
    <scope>NUCLEOTIDE SEQUENCE [LARGE SCALE GENOMIC DNA]</scope>
    <source>
        <strain evidence="7">B3_TA06</strain>
    </source>
</reference>
<keyword evidence="2 5" id="KW-0812">Transmembrane</keyword>
<feature type="transmembrane region" description="Helical" evidence="5">
    <location>
        <begin position="6"/>
        <end position="22"/>
    </location>
</feature>
<keyword evidence="4 5" id="KW-0472">Membrane</keyword>
<dbReference type="PANTHER" id="PTHR33507:SF3">
    <property type="entry name" value="INNER MEMBRANE PROTEIN YBBJ"/>
    <property type="match status" value="1"/>
</dbReference>
<dbReference type="EMBL" id="NJBO01000002">
    <property type="protein sequence ID" value="TKJ43909.1"/>
    <property type="molecule type" value="Genomic_DNA"/>
</dbReference>
<sequence length="150" mass="16341">MELAYKIVPFVWVGLAVLFLVGEIFTEGFALMWFGIGAAVGAVLAFLKLPFWLQILAALVVASVLFALSRVFFKGVTRRASQQGVAADRMIGKTGVVVERIDPLTARGLVRVAKEEWRADSENDASIEAGTVVEVVRLEGVHLVVKPKED</sequence>
<feature type="transmembrane region" description="Helical" evidence="5">
    <location>
        <begin position="53"/>
        <end position="73"/>
    </location>
</feature>
<dbReference type="InterPro" id="IPR012340">
    <property type="entry name" value="NA-bd_OB-fold"/>
</dbReference>
<protein>
    <recommendedName>
        <fullName evidence="6">NfeD-like C-terminal domain-containing protein</fullName>
    </recommendedName>
</protein>
<dbReference type="GO" id="GO:0005886">
    <property type="term" value="C:plasma membrane"/>
    <property type="evidence" value="ECO:0007669"/>
    <property type="project" value="TreeGrafter"/>
</dbReference>
<dbReference type="AlphaFoldDB" id="A0A532V9P0"/>
<dbReference type="Pfam" id="PF01957">
    <property type="entry name" value="NfeD"/>
    <property type="match status" value="1"/>
</dbReference>
<evidence type="ECO:0000256" key="5">
    <source>
        <dbReference type="SAM" id="Phobius"/>
    </source>
</evidence>
<evidence type="ECO:0000256" key="3">
    <source>
        <dbReference type="ARBA" id="ARBA00022989"/>
    </source>
</evidence>
<gene>
    <name evidence="7" type="ORF">CEE36_01985</name>
</gene>
<feature type="domain" description="NfeD-like C-terminal" evidence="6">
    <location>
        <begin position="87"/>
        <end position="147"/>
    </location>
</feature>
<accession>A0A532V9P0</accession>
<dbReference type="InterPro" id="IPR052165">
    <property type="entry name" value="Membrane_assoc_protease"/>
</dbReference>
<comment type="caution">
    <text evidence="7">The sequence shown here is derived from an EMBL/GenBank/DDBJ whole genome shotgun (WGS) entry which is preliminary data.</text>
</comment>
<keyword evidence="3 5" id="KW-1133">Transmembrane helix</keyword>
<evidence type="ECO:0000256" key="2">
    <source>
        <dbReference type="ARBA" id="ARBA00022692"/>
    </source>
</evidence>
<dbReference type="SUPFAM" id="SSF141322">
    <property type="entry name" value="NfeD domain-like"/>
    <property type="match status" value="1"/>
</dbReference>
<dbReference type="Gene3D" id="2.40.50.140">
    <property type="entry name" value="Nucleic acid-binding proteins"/>
    <property type="match status" value="1"/>
</dbReference>
<evidence type="ECO:0000256" key="1">
    <source>
        <dbReference type="ARBA" id="ARBA00004141"/>
    </source>
</evidence>
<name>A0A532V9P0_UNCT6</name>
<dbReference type="InterPro" id="IPR002810">
    <property type="entry name" value="NfeD-like_C"/>
</dbReference>
<comment type="subcellular location">
    <subcellularLocation>
        <location evidence="1">Membrane</location>
        <topology evidence="1">Multi-pass membrane protein</topology>
    </subcellularLocation>
</comment>